<name>A0ABV2XKU6_9NOCA</name>
<comment type="caution">
    <text evidence="1">The sequence shown here is derived from an EMBL/GenBank/DDBJ whole genome shotgun (WGS) entry which is preliminary data.</text>
</comment>
<reference evidence="1 2" key="1">
    <citation type="submission" date="2024-06" db="EMBL/GenBank/DDBJ databases">
        <title>The Natural Products Discovery Center: Release of the First 8490 Sequenced Strains for Exploring Actinobacteria Biosynthetic Diversity.</title>
        <authorList>
            <person name="Kalkreuter E."/>
            <person name="Kautsar S.A."/>
            <person name="Yang D."/>
            <person name="Bader C.D."/>
            <person name="Teijaro C.N."/>
            <person name="Fluegel L."/>
            <person name="Davis C.M."/>
            <person name="Simpson J.R."/>
            <person name="Lauterbach L."/>
            <person name="Steele A.D."/>
            <person name="Gui C."/>
            <person name="Meng S."/>
            <person name="Li G."/>
            <person name="Viehrig K."/>
            <person name="Ye F."/>
            <person name="Su P."/>
            <person name="Kiefer A.F."/>
            <person name="Nichols A."/>
            <person name="Cepeda A.J."/>
            <person name="Yan W."/>
            <person name="Fan B."/>
            <person name="Jiang Y."/>
            <person name="Adhikari A."/>
            <person name="Zheng C.-J."/>
            <person name="Schuster L."/>
            <person name="Cowan T.M."/>
            <person name="Smanski M.J."/>
            <person name="Chevrette M.G."/>
            <person name="De Carvalho L.P.S."/>
            <person name="Shen B."/>
        </authorList>
    </citation>
    <scope>NUCLEOTIDE SEQUENCE [LARGE SCALE GENOMIC DNA]</scope>
    <source>
        <strain evidence="1 2">NPDC019434</strain>
    </source>
</reference>
<accession>A0ABV2XKU6</accession>
<organism evidence="1 2">
    <name type="scientific">Nocardia niwae</name>
    <dbReference type="NCBI Taxonomy" id="626084"/>
    <lineage>
        <taxon>Bacteria</taxon>
        <taxon>Bacillati</taxon>
        <taxon>Actinomycetota</taxon>
        <taxon>Actinomycetes</taxon>
        <taxon>Mycobacteriales</taxon>
        <taxon>Nocardiaceae</taxon>
        <taxon>Nocardia</taxon>
    </lineage>
</organism>
<evidence type="ECO:0000313" key="1">
    <source>
        <dbReference type="EMBL" id="MEU2126532.1"/>
    </source>
</evidence>
<dbReference type="Proteomes" id="UP001550535">
    <property type="component" value="Unassembled WGS sequence"/>
</dbReference>
<sequence>MTARKQVQWGVLIGETVRPLPKAQNVSQAYLMADKPSYRPRGGGKPVIVYRDHEHEMWRRYNTDTPVPTQLALFDREAS</sequence>
<evidence type="ECO:0000313" key="2">
    <source>
        <dbReference type="Proteomes" id="UP001550535"/>
    </source>
</evidence>
<dbReference type="EMBL" id="JBEYBR010000154">
    <property type="protein sequence ID" value="MEU2126532.1"/>
    <property type="molecule type" value="Genomic_DNA"/>
</dbReference>
<dbReference type="RefSeq" id="WP_357993712.1">
    <property type="nucleotide sequence ID" value="NZ_JBEYBR010000154.1"/>
</dbReference>
<gene>
    <name evidence="1" type="ORF">ABZ507_32460</name>
</gene>
<keyword evidence="2" id="KW-1185">Reference proteome</keyword>
<protein>
    <submittedName>
        <fullName evidence="1">Uncharacterized protein</fullName>
    </submittedName>
</protein>
<proteinExistence type="predicted"/>